<evidence type="ECO:0000256" key="1">
    <source>
        <dbReference type="SAM" id="Coils"/>
    </source>
</evidence>
<comment type="caution">
    <text evidence="2">The sequence shown here is derived from an EMBL/GenBank/DDBJ whole genome shotgun (WGS) entry which is preliminary data.</text>
</comment>
<gene>
    <name evidence="2" type="ORF">S01H1_80354</name>
</gene>
<sequence>MRPAHLIALVTALMLCGAAQLPGQSAVQEELGRIERLRKVYRDPGQEPLERARALEQIIAAYEELVGSESKRPRTVRQILDSEIKWRLILAKLLVAERARQGRFAVEELGLGGDWAKDLSGTLDRLDLLLKQTNERLEQLGRHMRADAQFERNYVVTSLSLRVGRAKTKADYYRGWICFYRALLSNQWSERRRLLEAAIEHLRRCVATERASK</sequence>
<protein>
    <submittedName>
        <fullName evidence="2">Uncharacterized protein</fullName>
    </submittedName>
</protein>
<dbReference type="AlphaFoldDB" id="X0YIV3"/>
<name>X0YIV3_9ZZZZ</name>
<reference evidence="2" key="1">
    <citation type="journal article" date="2014" name="Front. Microbiol.">
        <title>High frequency of phylogenetically diverse reductive dehalogenase-homologous genes in deep subseafloor sedimentary metagenomes.</title>
        <authorList>
            <person name="Kawai M."/>
            <person name="Futagami T."/>
            <person name="Toyoda A."/>
            <person name="Takaki Y."/>
            <person name="Nishi S."/>
            <person name="Hori S."/>
            <person name="Arai W."/>
            <person name="Tsubouchi T."/>
            <person name="Morono Y."/>
            <person name="Uchiyama I."/>
            <person name="Ito T."/>
            <person name="Fujiyama A."/>
            <person name="Inagaki F."/>
            <person name="Takami H."/>
        </authorList>
    </citation>
    <scope>NUCLEOTIDE SEQUENCE</scope>
    <source>
        <strain evidence="2">Expedition CK06-06</strain>
    </source>
</reference>
<proteinExistence type="predicted"/>
<keyword evidence="1" id="KW-0175">Coiled coil</keyword>
<organism evidence="2">
    <name type="scientific">marine sediment metagenome</name>
    <dbReference type="NCBI Taxonomy" id="412755"/>
    <lineage>
        <taxon>unclassified sequences</taxon>
        <taxon>metagenomes</taxon>
        <taxon>ecological metagenomes</taxon>
    </lineage>
</organism>
<evidence type="ECO:0000313" key="2">
    <source>
        <dbReference type="EMBL" id="GAG47077.1"/>
    </source>
</evidence>
<accession>X0YIV3</accession>
<feature type="non-terminal residue" evidence="2">
    <location>
        <position position="213"/>
    </location>
</feature>
<dbReference type="EMBL" id="BARS01054255">
    <property type="protein sequence ID" value="GAG47077.1"/>
    <property type="molecule type" value="Genomic_DNA"/>
</dbReference>
<feature type="coiled-coil region" evidence="1">
    <location>
        <begin position="116"/>
        <end position="143"/>
    </location>
</feature>